<dbReference type="Proteomes" id="UP000382040">
    <property type="component" value="Unassembled WGS sequence"/>
</dbReference>
<protein>
    <submittedName>
        <fullName evidence="1">Uncharacterized protein</fullName>
    </submittedName>
</protein>
<name>A0A5E5BZ52_9BURK</name>
<evidence type="ECO:0000313" key="1">
    <source>
        <dbReference type="EMBL" id="VVE90616.1"/>
    </source>
</evidence>
<keyword evidence="2" id="KW-1185">Reference proteome</keyword>
<dbReference type="EMBL" id="CABPST010000017">
    <property type="protein sequence ID" value="VVE90616.1"/>
    <property type="molecule type" value="Genomic_DNA"/>
</dbReference>
<proteinExistence type="predicted"/>
<accession>A0A5E5BZ52</accession>
<reference evidence="1 2" key="1">
    <citation type="submission" date="2019-08" db="EMBL/GenBank/DDBJ databases">
        <authorList>
            <person name="Peeters C."/>
        </authorList>
    </citation>
    <scope>NUCLEOTIDE SEQUENCE [LARGE SCALE GENOMIC DNA]</scope>
    <source>
        <strain evidence="1 2">LMG 20603</strain>
    </source>
</reference>
<evidence type="ECO:0000313" key="2">
    <source>
        <dbReference type="Proteomes" id="UP000382040"/>
    </source>
</evidence>
<dbReference type="AlphaFoldDB" id="A0A5E5BZ52"/>
<gene>
    <name evidence="1" type="ORF">PBR20603_04602</name>
</gene>
<organism evidence="1 2">
    <name type="scientific">Pandoraea bronchicola</name>
    <dbReference type="NCBI Taxonomy" id="2508287"/>
    <lineage>
        <taxon>Bacteria</taxon>
        <taxon>Pseudomonadati</taxon>
        <taxon>Pseudomonadota</taxon>
        <taxon>Betaproteobacteria</taxon>
        <taxon>Burkholderiales</taxon>
        <taxon>Burkholderiaceae</taxon>
        <taxon>Pandoraea</taxon>
    </lineage>
</organism>
<sequence length="214" mass="22731">MARHMMYDRIAPDEPTSEPAMMSIGLFSEKPMPAAAQPEYEFSIDTTTGMSAPPIGMMMSTPSTKAMAVMMTNGVQLCETKNAPPKPSIAIANARFTMCWPLKTTGAPWNSRNLYLPESLPKAMTEPENVIAPTNVPMNSSMRLPGGSGWPAATIPKAAGSATAATAIHTAARPISECMAATSSGILVISTLRATYAPMPPPATRPARIRPRPE</sequence>